<comment type="caution">
    <text evidence="1">The sequence shown here is derived from an EMBL/GenBank/DDBJ whole genome shotgun (WGS) entry which is preliminary data.</text>
</comment>
<dbReference type="OrthoDB" id="2678750at2"/>
<dbReference type="AlphaFoldDB" id="A0A0A5GLP4"/>
<sequence>MKWVSEDIAMYKEASEYVDTVIIPLQPYSFTLKGEDMAERAVQSQLLTKLVEGVESQYKGRVFLTHPYVYKEDVDAIEVERLNDWTAHMHQSGLVNVLYFTYDMKWKKVERELKGELVWLTAPAGNASSESDMKALHNQVKQVSELVESYW</sequence>
<name>A0A0A5GLP4_9BACI</name>
<dbReference type="eggNOG" id="ENOG5032SRK">
    <property type="taxonomic scope" value="Bacteria"/>
</dbReference>
<organism evidence="1 2">
    <name type="scientific">Pontibacillus halophilus JSM 076056 = DSM 19796</name>
    <dbReference type="NCBI Taxonomy" id="1385510"/>
    <lineage>
        <taxon>Bacteria</taxon>
        <taxon>Bacillati</taxon>
        <taxon>Bacillota</taxon>
        <taxon>Bacilli</taxon>
        <taxon>Bacillales</taxon>
        <taxon>Bacillaceae</taxon>
        <taxon>Pontibacillus</taxon>
    </lineage>
</organism>
<dbReference type="RefSeq" id="WP_026799505.1">
    <property type="nucleotide sequence ID" value="NZ_AULI01000002.1"/>
</dbReference>
<dbReference type="EMBL" id="AVPE01000007">
    <property type="protein sequence ID" value="KGX92153.1"/>
    <property type="molecule type" value="Genomic_DNA"/>
</dbReference>
<dbReference type="InterPro" id="IPR019615">
    <property type="entry name" value="DUF2487"/>
</dbReference>
<dbReference type="Pfam" id="PF10673">
    <property type="entry name" value="DUF2487"/>
    <property type="match status" value="1"/>
</dbReference>
<proteinExistence type="predicted"/>
<keyword evidence="2" id="KW-1185">Reference proteome</keyword>
<evidence type="ECO:0000313" key="1">
    <source>
        <dbReference type="EMBL" id="KGX92153.1"/>
    </source>
</evidence>
<dbReference type="Proteomes" id="UP000030528">
    <property type="component" value="Unassembled WGS sequence"/>
</dbReference>
<dbReference type="STRING" id="1385510.GCA_000425205_00735"/>
<protein>
    <recommendedName>
        <fullName evidence="3">DUF2487 domain-containing protein</fullName>
    </recommendedName>
</protein>
<accession>A0A0A5GLP4</accession>
<gene>
    <name evidence="1" type="ORF">N781_17790</name>
</gene>
<evidence type="ECO:0000313" key="2">
    <source>
        <dbReference type="Proteomes" id="UP000030528"/>
    </source>
</evidence>
<evidence type="ECO:0008006" key="3">
    <source>
        <dbReference type="Google" id="ProtNLM"/>
    </source>
</evidence>
<reference evidence="1 2" key="1">
    <citation type="submission" date="2013-08" db="EMBL/GenBank/DDBJ databases">
        <authorList>
            <person name="Huang J."/>
            <person name="Wang G."/>
        </authorList>
    </citation>
    <scope>NUCLEOTIDE SEQUENCE [LARGE SCALE GENOMIC DNA]</scope>
    <source>
        <strain evidence="1 2">JSM 076056</strain>
    </source>
</reference>